<accession>A0ABT6DLN5</accession>
<dbReference type="InterPro" id="IPR007485">
    <property type="entry name" value="LPS_assembly_LptE"/>
</dbReference>
<proteinExistence type="predicted"/>
<dbReference type="Gene3D" id="3.30.160.150">
    <property type="entry name" value="Lipoprotein like domain"/>
    <property type="match status" value="1"/>
</dbReference>
<keyword evidence="1" id="KW-0449">Lipoprotein</keyword>
<name>A0ABT6DLN5_9BACT</name>
<evidence type="ECO:0000313" key="2">
    <source>
        <dbReference type="Proteomes" id="UP001152321"/>
    </source>
</evidence>
<dbReference type="RefSeq" id="WP_277579038.1">
    <property type="nucleotide sequence ID" value="NZ_JANRMI010000004.1"/>
</dbReference>
<dbReference type="Proteomes" id="UP001152321">
    <property type="component" value="Unassembled WGS sequence"/>
</dbReference>
<evidence type="ECO:0000313" key="1">
    <source>
        <dbReference type="EMBL" id="MDG0817566.1"/>
    </source>
</evidence>
<comment type="caution">
    <text evidence="1">The sequence shown here is derived from an EMBL/GenBank/DDBJ whole genome shotgun (WGS) entry which is preliminary data.</text>
</comment>
<dbReference type="Pfam" id="PF04390">
    <property type="entry name" value="LptE"/>
    <property type="match status" value="1"/>
</dbReference>
<reference evidence="1" key="1">
    <citation type="submission" date="2022-08" db="EMBL/GenBank/DDBJ databases">
        <title>Novel Bdellovibrio Species Isolated from Svalbard: Designation Bdellovibrio svalbardensis.</title>
        <authorList>
            <person name="Mitchell R.J."/>
            <person name="Choi S.Y."/>
        </authorList>
    </citation>
    <scope>NUCLEOTIDE SEQUENCE</scope>
    <source>
        <strain evidence="1">PAP01</strain>
    </source>
</reference>
<keyword evidence="2" id="KW-1185">Reference proteome</keyword>
<gene>
    <name evidence="1" type="primary">lptE</name>
    <name evidence="1" type="ORF">NWE73_14385</name>
</gene>
<dbReference type="EMBL" id="JANRMI010000004">
    <property type="protein sequence ID" value="MDG0817566.1"/>
    <property type="molecule type" value="Genomic_DNA"/>
</dbReference>
<protein>
    <submittedName>
        <fullName evidence="1">LPS assembly lipoprotein LptE</fullName>
    </submittedName>
</protein>
<sequence>MSFFFLDILFNLYSTGSVDAIFKALRITLIFPLFLSGCAYHLGAANRSIPGGYKQISVPVFKNKTQETGIEVSFTNSIIQEFQRSRVARVVDNALSEVAVIGTIDSVQYFPGAKRLSGDSATPLLPSGSALASEYRIILTVTVRVVRQADGTELWKGSFSGERTYQAPQVTLAGVNSVNPLYNLSARRQNIDLMASDLMLEAHDRITENF</sequence>
<organism evidence="1 2">
    <name type="scientific">Bdellovibrio svalbardensis</name>
    <dbReference type="NCBI Taxonomy" id="2972972"/>
    <lineage>
        <taxon>Bacteria</taxon>
        <taxon>Pseudomonadati</taxon>
        <taxon>Bdellovibrionota</taxon>
        <taxon>Bdellovibrionia</taxon>
        <taxon>Bdellovibrionales</taxon>
        <taxon>Pseudobdellovibrionaceae</taxon>
        <taxon>Bdellovibrio</taxon>
    </lineage>
</organism>